<evidence type="ECO:0000259" key="4">
    <source>
        <dbReference type="PROSITE" id="PS50004"/>
    </source>
</evidence>
<feature type="compositionally biased region" description="Polar residues" evidence="3">
    <location>
        <begin position="8"/>
        <end position="20"/>
    </location>
</feature>
<dbReference type="PROSITE" id="PS50222">
    <property type="entry name" value="EF_HAND_2"/>
    <property type="match status" value="1"/>
</dbReference>
<name>A0AAV3P0A3_LITER</name>
<dbReference type="CDD" id="cd00030">
    <property type="entry name" value="C2"/>
    <property type="match status" value="1"/>
</dbReference>
<dbReference type="GO" id="GO:0004609">
    <property type="term" value="F:phosphatidylserine decarboxylase activity"/>
    <property type="evidence" value="ECO:0007669"/>
    <property type="project" value="InterPro"/>
</dbReference>
<reference evidence="6 7" key="1">
    <citation type="submission" date="2024-01" db="EMBL/GenBank/DDBJ databases">
        <title>The complete chloroplast genome sequence of Lithospermum erythrorhizon: insights into the phylogenetic relationship among Boraginaceae species and the maternal lineages of purple gromwells.</title>
        <authorList>
            <person name="Okada T."/>
            <person name="Watanabe K."/>
        </authorList>
    </citation>
    <scope>NUCLEOTIDE SEQUENCE [LARGE SCALE GENOMIC DNA]</scope>
</reference>
<comment type="caution">
    <text evidence="6">The sequence shown here is derived from an EMBL/GenBank/DDBJ whole genome shotgun (WGS) entry which is preliminary data.</text>
</comment>
<protein>
    <submittedName>
        <fullName evidence="6">Decarboxylase</fullName>
    </submittedName>
</protein>
<evidence type="ECO:0000256" key="1">
    <source>
        <dbReference type="ARBA" id="ARBA00022793"/>
    </source>
</evidence>
<evidence type="ECO:0000313" key="7">
    <source>
        <dbReference type="Proteomes" id="UP001454036"/>
    </source>
</evidence>
<evidence type="ECO:0000256" key="3">
    <source>
        <dbReference type="SAM" id="MobiDB-lite"/>
    </source>
</evidence>
<feature type="domain" description="EF-hand" evidence="5">
    <location>
        <begin position="181"/>
        <end position="216"/>
    </location>
</feature>
<dbReference type="SUPFAM" id="SSF49562">
    <property type="entry name" value="C2 domain (Calcium/lipid-binding domain, CaLB)"/>
    <property type="match status" value="1"/>
</dbReference>
<dbReference type="InterPro" id="IPR003817">
    <property type="entry name" value="PS_Dcarbxylase"/>
</dbReference>
<dbReference type="Gene3D" id="1.10.238.10">
    <property type="entry name" value="EF-hand"/>
    <property type="match status" value="1"/>
</dbReference>
<evidence type="ECO:0000256" key="2">
    <source>
        <dbReference type="ARBA" id="ARBA00023239"/>
    </source>
</evidence>
<sequence>MGHESSKLTDSVTDDSSSGKKPSKYREKVKTRRIGRHASGATTLPHQKHLNKEDFAGIVLLRLITAEMKFKDKDNWLACISFGEQRFCTQTSVQTKKPIWNEEKKLLLERQGAHTARISVFETNRLSKNNLVGCCEIDVFEFVTQDSTSDHEVLDLLDPSNTATVVGTISVSCSVEDPIETVKSFARRILSIVDYEDDGELSFTEFSDLINAFGNQLAADKKEELFKAADIYGNGVAILEELAMLLAVQQER</sequence>
<dbReference type="Proteomes" id="UP001454036">
    <property type="component" value="Unassembled WGS sequence"/>
</dbReference>
<gene>
    <name evidence="6" type="ORF">LIER_04268</name>
</gene>
<keyword evidence="7" id="KW-1185">Reference proteome</keyword>
<accession>A0AAV3P0A3</accession>
<dbReference type="SUPFAM" id="SSF47473">
    <property type="entry name" value="EF-hand"/>
    <property type="match status" value="1"/>
</dbReference>
<dbReference type="InterPro" id="IPR002048">
    <property type="entry name" value="EF_hand_dom"/>
</dbReference>
<proteinExistence type="predicted"/>
<dbReference type="GO" id="GO:0005509">
    <property type="term" value="F:calcium ion binding"/>
    <property type="evidence" value="ECO:0007669"/>
    <property type="project" value="InterPro"/>
</dbReference>
<feature type="region of interest" description="Disordered" evidence="3">
    <location>
        <begin position="1"/>
        <end position="46"/>
    </location>
</feature>
<dbReference type="PROSITE" id="PS50004">
    <property type="entry name" value="C2"/>
    <property type="match status" value="1"/>
</dbReference>
<organism evidence="6 7">
    <name type="scientific">Lithospermum erythrorhizon</name>
    <name type="common">Purple gromwell</name>
    <name type="synonym">Lithospermum officinale var. erythrorhizon</name>
    <dbReference type="NCBI Taxonomy" id="34254"/>
    <lineage>
        <taxon>Eukaryota</taxon>
        <taxon>Viridiplantae</taxon>
        <taxon>Streptophyta</taxon>
        <taxon>Embryophyta</taxon>
        <taxon>Tracheophyta</taxon>
        <taxon>Spermatophyta</taxon>
        <taxon>Magnoliopsida</taxon>
        <taxon>eudicotyledons</taxon>
        <taxon>Gunneridae</taxon>
        <taxon>Pentapetalae</taxon>
        <taxon>asterids</taxon>
        <taxon>lamiids</taxon>
        <taxon>Boraginales</taxon>
        <taxon>Boraginaceae</taxon>
        <taxon>Boraginoideae</taxon>
        <taxon>Lithospermeae</taxon>
        <taxon>Lithospermum</taxon>
    </lineage>
</organism>
<keyword evidence="1" id="KW-0210">Decarboxylase</keyword>
<dbReference type="InterPro" id="IPR035892">
    <property type="entry name" value="C2_domain_sf"/>
</dbReference>
<keyword evidence="2" id="KW-0456">Lyase</keyword>
<dbReference type="GO" id="GO:0008654">
    <property type="term" value="P:phospholipid biosynthetic process"/>
    <property type="evidence" value="ECO:0007669"/>
    <property type="project" value="InterPro"/>
</dbReference>
<dbReference type="EMBL" id="BAABME010000540">
    <property type="protein sequence ID" value="GAA0143630.1"/>
    <property type="molecule type" value="Genomic_DNA"/>
</dbReference>
<evidence type="ECO:0000313" key="6">
    <source>
        <dbReference type="EMBL" id="GAA0143630.1"/>
    </source>
</evidence>
<dbReference type="AlphaFoldDB" id="A0AAV3P0A3"/>
<dbReference type="Pfam" id="PF00168">
    <property type="entry name" value="C2"/>
    <property type="match status" value="1"/>
</dbReference>
<dbReference type="InterPro" id="IPR011992">
    <property type="entry name" value="EF-hand-dom_pair"/>
</dbReference>
<dbReference type="InterPro" id="IPR000008">
    <property type="entry name" value="C2_dom"/>
</dbReference>
<feature type="domain" description="C2" evidence="4">
    <location>
        <begin position="40"/>
        <end position="153"/>
    </location>
</feature>
<dbReference type="PANTHER" id="PTHR10067">
    <property type="entry name" value="PHOSPHATIDYLSERINE DECARBOXYLASE"/>
    <property type="match status" value="1"/>
</dbReference>
<dbReference type="Gene3D" id="2.60.40.150">
    <property type="entry name" value="C2 domain"/>
    <property type="match status" value="1"/>
</dbReference>
<evidence type="ECO:0000259" key="5">
    <source>
        <dbReference type="PROSITE" id="PS50222"/>
    </source>
</evidence>
<dbReference type="PANTHER" id="PTHR10067:SF17">
    <property type="entry name" value="PHOSPHATIDYLSERINE DECARBOXYLASE PROENZYME 2"/>
    <property type="match status" value="1"/>
</dbReference>
<feature type="compositionally biased region" description="Basic residues" evidence="3">
    <location>
        <begin position="21"/>
        <end position="36"/>
    </location>
</feature>